<accession>A0A9W8Z4F7</accession>
<dbReference type="AlphaFoldDB" id="A0A9W8Z4F7"/>
<dbReference type="EMBL" id="JAPEVB010000001">
    <property type="protein sequence ID" value="KAJ4396462.1"/>
    <property type="molecule type" value="Genomic_DNA"/>
</dbReference>
<evidence type="ECO:0000313" key="2">
    <source>
        <dbReference type="EMBL" id="KAJ4396462.1"/>
    </source>
</evidence>
<feature type="region of interest" description="Disordered" evidence="1">
    <location>
        <begin position="102"/>
        <end position="136"/>
    </location>
</feature>
<proteinExistence type="predicted"/>
<reference evidence="2" key="1">
    <citation type="submission" date="2022-10" db="EMBL/GenBank/DDBJ databases">
        <title>Tapping the CABI collections for fungal endophytes: first genome assemblies for Collariella, Neodidymelliopsis, Ascochyta clinopodiicola, Didymella pomorum, Didymosphaeria variabile, Neocosmospora piperis and Neocucurbitaria cava.</title>
        <authorList>
            <person name="Hill R."/>
        </authorList>
    </citation>
    <scope>NUCLEOTIDE SEQUENCE</scope>
    <source>
        <strain evidence="2">IMI 355082</strain>
    </source>
</reference>
<keyword evidence="3" id="KW-1185">Reference proteome</keyword>
<evidence type="ECO:0000256" key="1">
    <source>
        <dbReference type="SAM" id="MobiDB-lite"/>
    </source>
</evidence>
<comment type="caution">
    <text evidence="2">The sequence shown here is derived from an EMBL/GenBank/DDBJ whole genome shotgun (WGS) entry which is preliminary data.</text>
</comment>
<dbReference type="Proteomes" id="UP001140453">
    <property type="component" value="Unassembled WGS sequence"/>
</dbReference>
<sequence length="136" mass="14913">MCGTTTIEFTCGHEDVHARSDSFCAIAYAQLFAAQQGKPVVPIRVAIPNKRIRLSCWAPEPQGFVYVDEICPQCQFRQEKYETSSATVSMLRLSEAAQEIRARAVSRARSSSRSTTSSSTDTGSVNNSSTDTSPRK</sequence>
<evidence type="ECO:0000313" key="3">
    <source>
        <dbReference type="Proteomes" id="UP001140453"/>
    </source>
</evidence>
<feature type="compositionally biased region" description="Low complexity" evidence="1">
    <location>
        <begin position="103"/>
        <end position="136"/>
    </location>
</feature>
<protein>
    <submittedName>
        <fullName evidence="2">Uncharacterized protein</fullName>
    </submittedName>
</protein>
<gene>
    <name evidence="2" type="ORF">N0V93_000681</name>
</gene>
<organism evidence="2 3">
    <name type="scientific">Gnomoniopsis smithogilvyi</name>
    <dbReference type="NCBI Taxonomy" id="1191159"/>
    <lineage>
        <taxon>Eukaryota</taxon>
        <taxon>Fungi</taxon>
        <taxon>Dikarya</taxon>
        <taxon>Ascomycota</taxon>
        <taxon>Pezizomycotina</taxon>
        <taxon>Sordariomycetes</taxon>
        <taxon>Sordariomycetidae</taxon>
        <taxon>Diaporthales</taxon>
        <taxon>Gnomoniaceae</taxon>
        <taxon>Gnomoniopsis</taxon>
    </lineage>
</organism>
<name>A0A9W8Z4F7_9PEZI</name>